<protein>
    <submittedName>
        <fullName evidence="1">Uncharacterized protein</fullName>
    </submittedName>
</protein>
<name>A0A0V1GQI1_9BILA</name>
<gene>
    <name evidence="2" type="ORF">T11_16142</name>
    <name evidence="1" type="ORF">T11_17428</name>
    <name evidence="3" type="ORF">T11_4711</name>
</gene>
<dbReference type="AlphaFoldDB" id="A0A0V1GQI1"/>
<evidence type="ECO:0000313" key="1">
    <source>
        <dbReference type="EMBL" id="KRZ00600.1"/>
    </source>
</evidence>
<evidence type="ECO:0000313" key="4">
    <source>
        <dbReference type="Proteomes" id="UP000055024"/>
    </source>
</evidence>
<dbReference type="Proteomes" id="UP000055024">
    <property type="component" value="Unassembled WGS sequence"/>
</dbReference>
<proteinExistence type="predicted"/>
<sequence length="164" mass="18498">MLVTGGSLAFPADVAQSTACPATPVASFIWPASPLRERSLCSRRGVGRKQFLYLPHHFRQVFSHFLARRHRGGWLLVFLVSVCFDRGNARLERGELCHHALFLGRKFDCLRDESCLKLLQQDFVGRSAHLGERLREEPAQVTSKHPHAFTLLLFPPEKLGGEPL</sequence>
<dbReference type="EMBL" id="JYDP01000277">
    <property type="protein sequence ID" value="KRZ01578.1"/>
    <property type="molecule type" value="Genomic_DNA"/>
</dbReference>
<organism evidence="1 4">
    <name type="scientific">Trichinella zimbabwensis</name>
    <dbReference type="NCBI Taxonomy" id="268475"/>
    <lineage>
        <taxon>Eukaryota</taxon>
        <taxon>Metazoa</taxon>
        <taxon>Ecdysozoa</taxon>
        <taxon>Nematoda</taxon>
        <taxon>Enoplea</taxon>
        <taxon>Dorylaimia</taxon>
        <taxon>Trichinellida</taxon>
        <taxon>Trichinellidae</taxon>
        <taxon>Trichinella</taxon>
    </lineage>
</organism>
<accession>A0A0V1GQI1</accession>
<comment type="caution">
    <text evidence="1">The sequence shown here is derived from an EMBL/GenBank/DDBJ whole genome shotgun (WGS) entry which is preliminary data.</text>
</comment>
<evidence type="ECO:0000313" key="2">
    <source>
        <dbReference type="EMBL" id="KRZ01578.1"/>
    </source>
</evidence>
<reference evidence="1 4" key="1">
    <citation type="submission" date="2015-01" db="EMBL/GenBank/DDBJ databases">
        <title>Evolution of Trichinella species and genotypes.</title>
        <authorList>
            <person name="Korhonen P.K."/>
            <person name="Edoardo P."/>
            <person name="Giuseppe L.R."/>
            <person name="Gasser R.B."/>
        </authorList>
    </citation>
    <scope>NUCLEOTIDE SEQUENCE [LARGE SCALE GENOMIC DNA]</scope>
    <source>
        <strain evidence="1">ISS1029</strain>
    </source>
</reference>
<dbReference type="OrthoDB" id="5929864at2759"/>
<dbReference type="EMBL" id="JYDP01000439">
    <property type="protein sequence ID" value="KRZ00600.1"/>
    <property type="molecule type" value="Genomic_DNA"/>
</dbReference>
<keyword evidence="4" id="KW-1185">Reference proteome</keyword>
<evidence type="ECO:0000313" key="3">
    <source>
        <dbReference type="EMBL" id="KRZ16566.1"/>
    </source>
</evidence>
<dbReference type="EMBL" id="JYDP01000010">
    <property type="protein sequence ID" value="KRZ16566.1"/>
    <property type="molecule type" value="Genomic_DNA"/>
</dbReference>